<protein>
    <submittedName>
        <fullName evidence="1">Type VI secretion system baseplate subunit TssK</fullName>
    </submittedName>
</protein>
<dbReference type="Proteomes" id="UP001064262">
    <property type="component" value="Unassembled WGS sequence"/>
</dbReference>
<dbReference type="PANTHER" id="PTHR35566">
    <property type="entry name" value="BLR3599 PROTEIN"/>
    <property type="match status" value="1"/>
</dbReference>
<dbReference type="RefSeq" id="WP_267143048.1">
    <property type="nucleotide sequence ID" value="NZ_JAODIL010000075.1"/>
</dbReference>
<accession>A0A9J6PH54</accession>
<gene>
    <name evidence="1" type="primary">tssK</name>
    <name evidence="1" type="ORF">N5923_09065</name>
</gene>
<comment type="caution">
    <text evidence="1">The sequence shown here is derived from an EMBL/GenBank/DDBJ whole genome shotgun (WGS) entry which is preliminary data.</text>
</comment>
<organism evidence="1 2">
    <name type="scientific">Winslowiella arboricola</name>
    <dbReference type="NCBI Taxonomy" id="2978220"/>
    <lineage>
        <taxon>Bacteria</taxon>
        <taxon>Pseudomonadati</taxon>
        <taxon>Pseudomonadota</taxon>
        <taxon>Gammaproteobacteria</taxon>
        <taxon>Enterobacterales</taxon>
        <taxon>Erwiniaceae</taxon>
        <taxon>Winslowiella</taxon>
    </lineage>
</organism>
<keyword evidence="2" id="KW-1185">Reference proteome</keyword>
<dbReference type="PANTHER" id="PTHR35566:SF1">
    <property type="entry name" value="TYPE VI SECRETION SYSTEM BASEPLATE COMPONENT TSSK1"/>
    <property type="match status" value="1"/>
</dbReference>
<proteinExistence type="predicted"/>
<dbReference type="AlphaFoldDB" id="A0A9J6PH54"/>
<sequence>MTKAAKVVWTEGMFLRPHHFQQSESYLLSQVRDWGTAQRPYMWGFFHLEFDEAMLRHGNVALSSASGILPDGTQFAFSDSRLAPPPLAIDDNQTGQKVVLALPARRDGREEVIFSEAADSLARHISFEAEADDCNAMSIGPAVMQFGQLRLRLMLESDLTAEWTAIGVALVVEKRSDSQLRLDNTYIPPMLNSIAHPLLFSFINDIQGLLEQRSQQIGQRLQQPGRFNNSDMVDFMLLALMNQHIGVVNHLHSLPQLHPEQLFSQWLALATELSTYTPQRSCDGGGLPVYDHDDLARCFNELVLMLRQRLSIVMEENAIQLPLIERSHGLNVATVPDANMIREFGFVLAVKANVPGEMLNTHFPAQMKVAPVTRIRDLVQLQLPGMVLRAMPSAPPQIPWHAGYSYFQLEKGGELWKEMDKSGAFALHLAGEFPGLDMAFWAVRDASV</sequence>
<reference evidence="1" key="1">
    <citation type="submission" date="2022-09" db="EMBL/GenBank/DDBJ databases">
        <title>Winslowiella arboricola sp. nov., isolated from bleeding cankers on broadleaf hosts.</title>
        <authorList>
            <person name="Brady C."/>
            <person name="Kaur S."/>
            <person name="Crampton B."/>
            <person name="Maddock D."/>
            <person name="Arnold D."/>
            <person name="Denman S."/>
        </authorList>
    </citation>
    <scope>NUCLEOTIDE SEQUENCE</scope>
    <source>
        <strain evidence="1">BAC 15a-03b</strain>
    </source>
</reference>
<evidence type="ECO:0000313" key="1">
    <source>
        <dbReference type="EMBL" id="MCU5777641.1"/>
    </source>
</evidence>
<dbReference type="EMBL" id="JAODIM010000039">
    <property type="protein sequence ID" value="MCU5777641.1"/>
    <property type="molecule type" value="Genomic_DNA"/>
</dbReference>
<dbReference type="Pfam" id="PF05936">
    <property type="entry name" value="T6SS_VasE"/>
    <property type="match status" value="1"/>
</dbReference>
<dbReference type="InterPro" id="IPR010263">
    <property type="entry name" value="T6SS_TssK"/>
</dbReference>
<name>A0A9J6PH54_9GAMM</name>
<evidence type="ECO:0000313" key="2">
    <source>
        <dbReference type="Proteomes" id="UP001064262"/>
    </source>
</evidence>
<dbReference type="NCBIfam" id="TIGR03353">
    <property type="entry name" value="VI_chp_4"/>
    <property type="match status" value="1"/>
</dbReference>